<keyword evidence="2 4" id="KW-0863">Zinc-finger</keyword>
<dbReference type="GO" id="GO:0008270">
    <property type="term" value="F:zinc ion binding"/>
    <property type="evidence" value="ECO:0007669"/>
    <property type="project" value="UniProtKB-KW"/>
</dbReference>
<sequence length="319" mass="33788">MTAESCVNVLFDDDAEDRREVMAAAGVEELIDRLPDALFGFDDDAEELTPFKAVYGSAPDRSPPDFGGRGALIGGARRQSVNLVDPGKYTPPNRLNGGVPPRSPPRRNRRDSNRHQNPKKNVNPAPGFNGAGFRSVREIYSSKVHDYLCAKAIEGSPWVTLVKLAIDLEKPLTVPENYAKFFKSLPEMFELSMDGKYVAAKLPGEDHAAIPPPPGSSISSGQSSPAELSSSPASDEFTLVTSRKGRRTRNDAQPQARSLSPGSTGSAGSSGGGSASSKPCQFLSKPGGCRMGDACRFSHDLGDSSGKPPRPGTFGAAPA</sequence>
<dbReference type="InterPro" id="IPR000571">
    <property type="entry name" value="Znf_CCCH"/>
</dbReference>
<evidence type="ECO:0000256" key="3">
    <source>
        <dbReference type="ARBA" id="ARBA00022833"/>
    </source>
</evidence>
<dbReference type="KEGG" id="mis:MICPUN_56076"/>
<dbReference type="OrthoDB" id="10440400at2759"/>
<dbReference type="Proteomes" id="UP000002009">
    <property type="component" value="Chromosome 2"/>
</dbReference>
<feature type="compositionally biased region" description="Low complexity" evidence="5">
    <location>
        <begin position="258"/>
        <end position="267"/>
    </location>
</feature>
<dbReference type="InterPro" id="IPR036855">
    <property type="entry name" value="Znf_CCCH_sf"/>
</dbReference>
<proteinExistence type="predicted"/>
<organism evidence="7 8">
    <name type="scientific">Micromonas commoda (strain RCC299 / NOUM17 / CCMP2709)</name>
    <name type="common">Picoplanktonic green alga</name>
    <dbReference type="NCBI Taxonomy" id="296587"/>
    <lineage>
        <taxon>Eukaryota</taxon>
        <taxon>Viridiplantae</taxon>
        <taxon>Chlorophyta</taxon>
        <taxon>Mamiellophyceae</taxon>
        <taxon>Mamiellales</taxon>
        <taxon>Mamiellaceae</taxon>
        <taxon>Micromonas</taxon>
    </lineage>
</organism>
<protein>
    <recommendedName>
        <fullName evidence="6">C3H1-type domain-containing protein</fullName>
    </recommendedName>
</protein>
<name>C1DY36_MICCC</name>
<feature type="region of interest" description="Disordered" evidence="5">
    <location>
        <begin position="81"/>
        <end position="129"/>
    </location>
</feature>
<keyword evidence="3 4" id="KW-0862">Zinc</keyword>
<dbReference type="EMBL" id="CP001323">
    <property type="protein sequence ID" value="ACO61357.1"/>
    <property type="molecule type" value="Genomic_DNA"/>
</dbReference>
<evidence type="ECO:0000256" key="4">
    <source>
        <dbReference type="PROSITE-ProRule" id="PRU00723"/>
    </source>
</evidence>
<evidence type="ECO:0000256" key="5">
    <source>
        <dbReference type="SAM" id="MobiDB-lite"/>
    </source>
</evidence>
<dbReference type="SUPFAM" id="SSF90229">
    <property type="entry name" value="CCCH zinc finger"/>
    <property type="match status" value="1"/>
</dbReference>
<evidence type="ECO:0000256" key="2">
    <source>
        <dbReference type="ARBA" id="ARBA00022771"/>
    </source>
</evidence>
<dbReference type="PROSITE" id="PS50103">
    <property type="entry name" value="ZF_C3H1"/>
    <property type="match status" value="1"/>
</dbReference>
<evidence type="ECO:0000256" key="1">
    <source>
        <dbReference type="ARBA" id="ARBA00022723"/>
    </source>
</evidence>
<reference evidence="7 8" key="1">
    <citation type="journal article" date="2009" name="Science">
        <title>Green evolution and dynamic adaptations revealed by genomes of the marine picoeukaryotes Micromonas.</title>
        <authorList>
            <person name="Worden A.Z."/>
            <person name="Lee J.H."/>
            <person name="Mock T."/>
            <person name="Rouze P."/>
            <person name="Simmons M.P."/>
            <person name="Aerts A.L."/>
            <person name="Allen A.E."/>
            <person name="Cuvelier M.L."/>
            <person name="Derelle E."/>
            <person name="Everett M.V."/>
            <person name="Foulon E."/>
            <person name="Grimwood J."/>
            <person name="Gundlach H."/>
            <person name="Henrissat B."/>
            <person name="Napoli C."/>
            <person name="McDonald S.M."/>
            <person name="Parker M.S."/>
            <person name="Rombauts S."/>
            <person name="Salamov A."/>
            <person name="Von Dassow P."/>
            <person name="Badger J.H."/>
            <person name="Coutinho P.M."/>
            <person name="Demir E."/>
            <person name="Dubchak I."/>
            <person name="Gentemann C."/>
            <person name="Eikrem W."/>
            <person name="Gready J.E."/>
            <person name="John U."/>
            <person name="Lanier W."/>
            <person name="Lindquist E.A."/>
            <person name="Lucas S."/>
            <person name="Mayer K.F."/>
            <person name="Moreau H."/>
            <person name="Not F."/>
            <person name="Otillar R."/>
            <person name="Panaud O."/>
            <person name="Pangilinan J."/>
            <person name="Paulsen I."/>
            <person name="Piegu B."/>
            <person name="Poliakov A."/>
            <person name="Robbens S."/>
            <person name="Schmutz J."/>
            <person name="Toulza E."/>
            <person name="Wyss T."/>
            <person name="Zelensky A."/>
            <person name="Zhou K."/>
            <person name="Armbrust E.V."/>
            <person name="Bhattacharya D."/>
            <person name="Goodenough U.W."/>
            <person name="Van de Peer Y."/>
            <person name="Grigoriev I.V."/>
        </authorList>
    </citation>
    <scope>NUCLEOTIDE SEQUENCE [LARGE SCALE GENOMIC DNA]</scope>
    <source>
        <strain evidence="8">RCC299 / NOUM17</strain>
    </source>
</reference>
<evidence type="ECO:0000259" key="6">
    <source>
        <dbReference type="PROSITE" id="PS50103"/>
    </source>
</evidence>
<evidence type="ECO:0000313" key="8">
    <source>
        <dbReference type="Proteomes" id="UP000002009"/>
    </source>
</evidence>
<accession>C1DY36</accession>
<feature type="region of interest" description="Disordered" evidence="5">
    <location>
        <begin position="204"/>
        <end position="319"/>
    </location>
</feature>
<feature type="zinc finger region" description="C3H1-type" evidence="4">
    <location>
        <begin position="274"/>
        <end position="302"/>
    </location>
</feature>
<evidence type="ECO:0000313" key="7">
    <source>
        <dbReference type="EMBL" id="ACO61357.1"/>
    </source>
</evidence>
<feature type="compositionally biased region" description="Low complexity" evidence="5">
    <location>
        <begin position="216"/>
        <end position="234"/>
    </location>
</feature>
<dbReference type="RefSeq" id="XP_002500099.1">
    <property type="nucleotide sequence ID" value="XM_002500053.1"/>
</dbReference>
<dbReference type="GeneID" id="8240815"/>
<keyword evidence="1 4" id="KW-0479">Metal-binding</keyword>
<gene>
    <name evidence="7" type="ORF">MICPUN_56076</name>
</gene>
<dbReference type="InParanoid" id="C1DY36"/>
<keyword evidence="8" id="KW-1185">Reference proteome</keyword>
<feature type="domain" description="C3H1-type" evidence="6">
    <location>
        <begin position="274"/>
        <end position="302"/>
    </location>
</feature>
<dbReference type="AlphaFoldDB" id="C1DY36"/>